<accession>A0A2P4YSS4</accession>
<comment type="caution">
    <text evidence="1">The sequence shown here is derived from an EMBL/GenBank/DDBJ whole genome shotgun (WGS) entry which is preliminary data.</text>
</comment>
<proteinExistence type="predicted"/>
<evidence type="ECO:0000313" key="2">
    <source>
        <dbReference type="Proteomes" id="UP000237271"/>
    </source>
</evidence>
<dbReference type="EMBL" id="NCKW01000264">
    <property type="protein sequence ID" value="POM80843.1"/>
    <property type="molecule type" value="Genomic_DNA"/>
</dbReference>
<dbReference type="AlphaFoldDB" id="A0A2P4YSS4"/>
<organism evidence="1 2">
    <name type="scientific">Phytophthora palmivora</name>
    <dbReference type="NCBI Taxonomy" id="4796"/>
    <lineage>
        <taxon>Eukaryota</taxon>
        <taxon>Sar</taxon>
        <taxon>Stramenopiles</taxon>
        <taxon>Oomycota</taxon>
        <taxon>Peronosporomycetes</taxon>
        <taxon>Peronosporales</taxon>
        <taxon>Peronosporaceae</taxon>
        <taxon>Phytophthora</taxon>
    </lineage>
</organism>
<name>A0A2P4YSS4_9STRA</name>
<protein>
    <submittedName>
        <fullName evidence="1">Uncharacterized protein</fullName>
    </submittedName>
</protein>
<gene>
    <name evidence="1" type="ORF">PHPALM_1269</name>
</gene>
<sequence length="86" mass="9974">MLYTVKQGRLEPTTCNNDVNKERRRLFGVKYKEHHAAVRQTHILERAAKDSMKVITPALVTNMELHCREAINRAAENKDMVYGKYA</sequence>
<reference evidence="1 2" key="1">
    <citation type="journal article" date="2017" name="Genome Biol. Evol.">
        <title>Phytophthora megakarya and P. palmivora, closely related causal agents of cacao black pod rot, underwent increases in genome sizes and gene numbers by different mechanisms.</title>
        <authorList>
            <person name="Ali S.S."/>
            <person name="Shao J."/>
            <person name="Lary D.J."/>
            <person name="Kronmiller B."/>
            <person name="Shen D."/>
            <person name="Strem M.D."/>
            <person name="Amoako-Attah I."/>
            <person name="Akrofi A.Y."/>
            <person name="Begoude B.A."/>
            <person name="Ten Hoopen G.M."/>
            <person name="Coulibaly K."/>
            <person name="Kebe B.I."/>
            <person name="Melnick R.L."/>
            <person name="Guiltinan M.J."/>
            <person name="Tyler B.M."/>
            <person name="Meinhardt L.W."/>
            <person name="Bailey B.A."/>
        </authorList>
    </citation>
    <scope>NUCLEOTIDE SEQUENCE [LARGE SCALE GENOMIC DNA]</scope>
    <source>
        <strain evidence="2">sbr112.9</strain>
    </source>
</reference>
<keyword evidence="2" id="KW-1185">Reference proteome</keyword>
<dbReference type="Proteomes" id="UP000237271">
    <property type="component" value="Unassembled WGS sequence"/>
</dbReference>
<dbReference type="OrthoDB" id="117199at2759"/>
<evidence type="ECO:0000313" key="1">
    <source>
        <dbReference type="EMBL" id="POM80843.1"/>
    </source>
</evidence>